<reference evidence="1" key="1">
    <citation type="submission" date="2014-05" db="EMBL/GenBank/DDBJ databases">
        <authorList>
            <person name="Chronopoulou M."/>
        </authorList>
    </citation>
    <scope>NUCLEOTIDE SEQUENCE</scope>
    <source>
        <tissue evidence="1">Whole organism</tissue>
    </source>
</reference>
<organism evidence="1">
    <name type="scientific">Lepeophtheirus salmonis</name>
    <name type="common">Salmon louse</name>
    <name type="synonym">Caligus salmonis</name>
    <dbReference type="NCBI Taxonomy" id="72036"/>
    <lineage>
        <taxon>Eukaryota</taxon>
        <taxon>Metazoa</taxon>
        <taxon>Ecdysozoa</taxon>
        <taxon>Arthropoda</taxon>
        <taxon>Crustacea</taxon>
        <taxon>Multicrustacea</taxon>
        <taxon>Hexanauplia</taxon>
        <taxon>Copepoda</taxon>
        <taxon>Siphonostomatoida</taxon>
        <taxon>Caligidae</taxon>
        <taxon>Lepeophtheirus</taxon>
    </lineage>
</organism>
<evidence type="ECO:0000313" key="1">
    <source>
        <dbReference type="EMBL" id="CDW35695.1"/>
    </source>
</evidence>
<sequence length="91" mass="10717">MQQNFVLKLGTFYLGLSQGGSVCSPGLSQVKLMLWKKKYYMELVWHPTLESHRVKLVILFSSRKVFWDVGGYYLAQQFIQVFRLERKGARR</sequence>
<accession>A0A0K2UCA6</accession>
<name>A0A0K2UCA6_LEPSM</name>
<dbReference type="EMBL" id="HACA01018334">
    <property type="protein sequence ID" value="CDW35695.1"/>
    <property type="molecule type" value="Transcribed_RNA"/>
</dbReference>
<protein>
    <submittedName>
        <fullName evidence="1">Uncharacterized protein</fullName>
    </submittedName>
</protein>
<dbReference type="AlphaFoldDB" id="A0A0K2UCA6"/>
<proteinExistence type="predicted"/>